<dbReference type="InterPro" id="IPR055140">
    <property type="entry name" value="Thiolase_C_2"/>
</dbReference>
<dbReference type="AlphaFoldDB" id="A0AAU7APK6"/>
<evidence type="ECO:0000313" key="2">
    <source>
        <dbReference type="EMBL" id="XAY03566.1"/>
    </source>
</evidence>
<protein>
    <recommendedName>
        <fullName evidence="1">Thiolase C-terminal domain-containing protein</fullName>
    </recommendedName>
</protein>
<dbReference type="RefSeq" id="WP_354700122.1">
    <property type="nucleotide sequence ID" value="NZ_CP114014.1"/>
</dbReference>
<dbReference type="GO" id="GO:0016746">
    <property type="term" value="F:acyltransferase activity"/>
    <property type="evidence" value="ECO:0007669"/>
    <property type="project" value="InterPro"/>
</dbReference>
<gene>
    <name evidence="2" type="ORF">DSM112329_00385</name>
</gene>
<dbReference type="SUPFAM" id="SSF53901">
    <property type="entry name" value="Thiolase-like"/>
    <property type="match status" value="2"/>
</dbReference>
<dbReference type="KEGG" id="parq:DSM112329_00385"/>
<dbReference type="Gene3D" id="3.40.47.10">
    <property type="match status" value="1"/>
</dbReference>
<dbReference type="CDD" id="cd00829">
    <property type="entry name" value="SCP-x_thiolase"/>
    <property type="match status" value="1"/>
</dbReference>
<dbReference type="PANTHER" id="PTHR42870:SF1">
    <property type="entry name" value="NON-SPECIFIC LIPID-TRANSFER PROTEIN-LIKE 2"/>
    <property type="match status" value="1"/>
</dbReference>
<accession>A0AAU7APK6</accession>
<evidence type="ECO:0000259" key="1">
    <source>
        <dbReference type="Pfam" id="PF22691"/>
    </source>
</evidence>
<dbReference type="EMBL" id="CP114014">
    <property type="protein sequence ID" value="XAY03566.1"/>
    <property type="molecule type" value="Genomic_DNA"/>
</dbReference>
<sequence length="388" mass="39637">MIDRPLRGVVVAGIGETGYYKRATAPQGAMGLCVRAVLAACADAGLDPVDVDGFVSYGDDDNEGPDLATAIGARECRWSSVVWGGGGGGVAGALAQAAAAILSGQAEHVVVLRGHAEAAGGRLMSAVSDYYMSAHYRAHGIISPAQLCALRTRRMIDADGVPAVTMRAVAQASYTHAANNPGAVGRDVILDDETYAASRMIAEPYRLYDCSRENDGAAALLVTSAERAAALGADAVHVIAVAQSTPAGWGQTIENEDDYTSGGFRLVAERLWRATGRGPDDVDVTQVYENFTGAAVASLIDHGLATAATAGDVIRLDNLLADGGALPINTAGGNVGEGFVHGIGLALEAVRQVRGTSVNQVPGAELSLLISGPAAPFVSSALLAQAEA</sequence>
<proteinExistence type="predicted"/>
<organism evidence="2">
    <name type="scientific">Paraconexibacter sp. AEG42_29</name>
    <dbReference type="NCBI Taxonomy" id="2997339"/>
    <lineage>
        <taxon>Bacteria</taxon>
        <taxon>Bacillati</taxon>
        <taxon>Actinomycetota</taxon>
        <taxon>Thermoleophilia</taxon>
        <taxon>Solirubrobacterales</taxon>
        <taxon>Paraconexibacteraceae</taxon>
        <taxon>Paraconexibacter</taxon>
    </lineage>
</organism>
<name>A0AAU7APK6_9ACTN</name>
<reference evidence="2" key="1">
    <citation type="submission" date="2022-12" db="EMBL/GenBank/DDBJ databases">
        <title>Paraconexibacter alkalitolerans sp. nov. and Baekduia alba sp. nov., isolated from soil and emended description of the genera Paraconexibacter (Chun et al., 2020) and Baekduia (An et al., 2020).</title>
        <authorList>
            <person name="Vieira S."/>
            <person name="Huber K.J."/>
            <person name="Geppert A."/>
            <person name="Wolf J."/>
            <person name="Neumann-Schaal M."/>
            <person name="Muesken M."/>
            <person name="Overmann J."/>
        </authorList>
    </citation>
    <scope>NUCLEOTIDE SEQUENCE</scope>
    <source>
        <strain evidence="2">AEG42_29</strain>
    </source>
</reference>
<dbReference type="InterPro" id="IPR016039">
    <property type="entry name" value="Thiolase-like"/>
</dbReference>
<feature type="domain" description="Thiolase C-terminal" evidence="1">
    <location>
        <begin position="249"/>
        <end position="369"/>
    </location>
</feature>
<dbReference type="Pfam" id="PF22691">
    <property type="entry name" value="Thiolase_C_1"/>
    <property type="match status" value="1"/>
</dbReference>
<dbReference type="PANTHER" id="PTHR42870">
    <property type="entry name" value="ACETYL-COA C-ACETYLTRANSFERASE"/>
    <property type="match status" value="1"/>
</dbReference>